<dbReference type="GO" id="GO:0045004">
    <property type="term" value="P:DNA replication proofreading"/>
    <property type="evidence" value="ECO:0007669"/>
    <property type="project" value="TreeGrafter"/>
</dbReference>
<dbReference type="GO" id="GO:0005829">
    <property type="term" value="C:cytosol"/>
    <property type="evidence" value="ECO:0007669"/>
    <property type="project" value="TreeGrafter"/>
</dbReference>
<dbReference type="Pfam" id="PF00929">
    <property type="entry name" value="RNase_T"/>
    <property type="match status" value="1"/>
</dbReference>
<dbReference type="PANTHER" id="PTHR30231">
    <property type="entry name" value="DNA POLYMERASE III SUBUNIT EPSILON"/>
    <property type="match status" value="1"/>
</dbReference>
<dbReference type="InterPro" id="IPR013520">
    <property type="entry name" value="Ribonucl_H"/>
</dbReference>
<gene>
    <name evidence="2" type="ORF">MNB_SV-15-1343</name>
</gene>
<dbReference type="SUPFAM" id="SSF53098">
    <property type="entry name" value="Ribonuclease H-like"/>
    <property type="match status" value="1"/>
</dbReference>
<dbReference type="NCBIfam" id="TIGR00573">
    <property type="entry name" value="dnaq"/>
    <property type="match status" value="1"/>
</dbReference>
<dbReference type="GO" id="GO:0003887">
    <property type="term" value="F:DNA-directed DNA polymerase activity"/>
    <property type="evidence" value="ECO:0007669"/>
    <property type="project" value="UniProtKB-EC"/>
</dbReference>
<dbReference type="EMBL" id="FRYL01000011">
    <property type="protein sequence ID" value="SHO80475.1"/>
    <property type="molecule type" value="Genomic_DNA"/>
</dbReference>
<dbReference type="SMART" id="SM00479">
    <property type="entry name" value="EXOIII"/>
    <property type="match status" value="1"/>
</dbReference>
<reference evidence="2" key="1">
    <citation type="submission" date="2016-10" db="EMBL/GenBank/DDBJ databases">
        <authorList>
            <person name="de Groot N.N."/>
        </authorList>
    </citation>
    <scope>NUCLEOTIDE SEQUENCE</scope>
</reference>
<dbReference type="InterPro" id="IPR012337">
    <property type="entry name" value="RNaseH-like_sf"/>
</dbReference>
<sequence length="257" mass="29837">MQNIFNELTIKFKKNRGILSINEFQNFISKRVDLYTEIEQFFIILQASGYPISQNREGFKLDTYFRKYKNQKFCIIDIETNGSKPSTSQVIEIGAVMVQNGKIIDKFETFVNASFIPEYITKITTITVDDLQNAPTLKEALTSLREFMQDTIFVAHNVKFDFSFLDYSFERCGLGNIANQKFCTIDLAKRTFQSPRYGLAYLNEYLNIDVVNHHRAYSDAYSAYIVMQKSFTNIPKNIKTTNELIEFSTSTHKSRKI</sequence>
<dbReference type="FunFam" id="3.30.420.10:FF:000045">
    <property type="entry name" value="3'-5' exonuclease DinG"/>
    <property type="match status" value="1"/>
</dbReference>
<dbReference type="PANTHER" id="PTHR30231:SF41">
    <property type="entry name" value="DNA POLYMERASE III SUBUNIT EPSILON"/>
    <property type="match status" value="1"/>
</dbReference>
<name>A0A1W1EHY3_9ZZZZ</name>
<feature type="domain" description="Exonuclease" evidence="1">
    <location>
        <begin position="72"/>
        <end position="236"/>
    </location>
</feature>
<dbReference type="Gene3D" id="3.30.420.10">
    <property type="entry name" value="Ribonuclease H-like superfamily/Ribonuclease H"/>
    <property type="match status" value="1"/>
</dbReference>
<accession>A0A1W1EHY3</accession>
<dbReference type="AlphaFoldDB" id="A0A1W1EHY3"/>
<protein>
    <submittedName>
        <fullName evidence="2">DNA polymerase III epsilon subunit</fullName>
        <ecNumber evidence="2">2.7.7.7</ecNumber>
    </submittedName>
</protein>
<dbReference type="GO" id="GO:0003677">
    <property type="term" value="F:DNA binding"/>
    <property type="evidence" value="ECO:0007669"/>
    <property type="project" value="InterPro"/>
</dbReference>
<keyword evidence="2" id="KW-0548">Nucleotidyltransferase</keyword>
<dbReference type="EC" id="2.7.7.7" evidence="2"/>
<evidence type="ECO:0000259" key="1">
    <source>
        <dbReference type="SMART" id="SM00479"/>
    </source>
</evidence>
<dbReference type="GO" id="GO:0008408">
    <property type="term" value="F:3'-5' exonuclease activity"/>
    <property type="evidence" value="ECO:0007669"/>
    <property type="project" value="TreeGrafter"/>
</dbReference>
<dbReference type="NCBIfam" id="NF006316">
    <property type="entry name" value="PRK08517.1"/>
    <property type="match status" value="1"/>
</dbReference>
<dbReference type="InterPro" id="IPR036397">
    <property type="entry name" value="RNaseH_sf"/>
</dbReference>
<organism evidence="2">
    <name type="scientific">hydrothermal vent metagenome</name>
    <dbReference type="NCBI Taxonomy" id="652676"/>
    <lineage>
        <taxon>unclassified sequences</taxon>
        <taxon>metagenomes</taxon>
        <taxon>ecological metagenomes</taxon>
    </lineage>
</organism>
<keyword evidence="2" id="KW-0808">Transferase</keyword>
<proteinExistence type="predicted"/>
<evidence type="ECO:0000313" key="2">
    <source>
        <dbReference type="EMBL" id="SHO80475.1"/>
    </source>
</evidence>
<dbReference type="CDD" id="cd06127">
    <property type="entry name" value="DEDDh"/>
    <property type="match status" value="1"/>
</dbReference>
<dbReference type="InterPro" id="IPR006054">
    <property type="entry name" value="DnaQ"/>
</dbReference>